<evidence type="ECO:0000256" key="2">
    <source>
        <dbReference type="SAM" id="Phobius"/>
    </source>
</evidence>
<dbReference type="EMBL" id="DWWC01000038">
    <property type="protein sequence ID" value="HJC68433.1"/>
    <property type="molecule type" value="Genomic_DNA"/>
</dbReference>
<feature type="region of interest" description="Disordered" evidence="1">
    <location>
        <begin position="130"/>
        <end position="149"/>
    </location>
</feature>
<reference evidence="3" key="1">
    <citation type="journal article" date="2021" name="PeerJ">
        <title>Extensive microbial diversity within the chicken gut microbiome revealed by metagenomics and culture.</title>
        <authorList>
            <person name="Gilroy R."/>
            <person name="Ravi A."/>
            <person name="Getino M."/>
            <person name="Pursley I."/>
            <person name="Horton D.L."/>
            <person name="Alikhan N.F."/>
            <person name="Baker D."/>
            <person name="Gharbi K."/>
            <person name="Hall N."/>
            <person name="Watson M."/>
            <person name="Adriaenssens E.M."/>
            <person name="Foster-Nyarko E."/>
            <person name="Jarju S."/>
            <person name="Secka A."/>
            <person name="Antonio M."/>
            <person name="Oren A."/>
            <person name="Chaudhuri R.R."/>
            <person name="La Ragione R."/>
            <person name="Hildebrand F."/>
            <person name="Pallen M.J."/>
        </authorList>
    </citation>
    <scope>NUCLEOTIDE SEQUENCE</scope>
    <source>
        <strain evidence="3">CHK130-7132</strain>
    </source>
</reference>
<dbReference type="AlphaFoldDB" id="A0A9D2PW34"/>
<comment type="caution">
    <text evidence="3">The sequence shown here is derived from an EMBL/GenBank/DDBJ whole genome shotgun (WGS) entry which is preliminary data.</text>
</comment>
<name>A0A9D2PW34_9MICO</name>
<keyword evidence="2" id="KW-0472">Membrane</keyword>
<keyword evidence="2" id="KW-0812">Transmembrane</keyword>
<evidence type="ECO:0000313" key="4">
    <source>
        <dbReference type="Proteomes" id="UP000823854"/>
    </source>
</evidence>
<proteinExistence type="predicted"/>
<reference evidence="3" key="2">
    <citation type="submission" date="2021-04" db="EMBL/GenBank/DDBJ databases">
        <authorList>
            <person name="Gilroy R."/>
        </authorList>
    </citation>
    <scope>NUCLEOTIDE SEQUENCE</scope>
    <source>
        <strain evidence="3">CHK130-7132</strain>
    </source>
</reference>
<feature type="compositionally biased region" description="Polar residues" evidence="1">
    <location>
        <begin position="133"/>
        <end position="149"/>
    </location>
</feature>
<evidence type="ECO:0000313" key="3">
    <source>
        <dbReference type="EMBL" id="HJC68433.1"/>
    </source>
</evidence>
<feature type="compositionally biased region" description="Basic and acidic residues" evidence="1">
    <location>
        <begin position="16"/>
        <end position="33"/>
    </location>
</feature>
<dbReference type="Proteomes" id="UP000823854">
    <property type="component" value="Unassembled WGS sequence"/>
</dbReference>
<feature type="transmembrane region" description="Helical" evidence="2">
    <location>
        <begin position="40"/>
        <end position="64"/>
    </location>
</feature>
<protein>
    <submittedName>
        <fullName evidence="3">DUF4097 domain-containing protein</fullName>
    </submittedName>
</protein>
<gene>
    <name evidence="3" type="ORF">H9932_01980</name>
</gene>
<evidence type="ECO:0000256" key="1">
    <source>
        <dbReference type="SAM" id="MobiDB-lite"/>
    </source>
</evidence>
<feature type="region of interest" description="Disordered" evidence="1">
    <location>
        <begin position="1"/>
        <end position="33"/>
    </location>
</feature>
<organism evidence="3 4">
    <name type="scientific">Candidatus Brachybacterium intestinipullorum</name>
    <dbReference type="NCBI Taxonomy" id="2838512"/>
    <lineage>
        <taxon>Bacteria</taxon>
        <taxon>Bacillati</taxon>
        <taxon>Actinomycetota</taxon>
        <taxon>Actinomycetes</taxon>
        <taxon>Micrococcales</taxon>
        <taxon>Dermabacteraceae</taxon>
        <taxon>Brachybacterium</taxon>
    </lineage>
</organism>
<accession>A0A9D2PW34</accession>
<keyword evidence="2" id="KW-1133">Transmembrane helix</keyword>
<sequence length="310" mass="31925">MTAPVSAPAPAPTERPAPRYDPPRRLEPSPERDRPWRRGIVLAGGAVMLLVLLALAAATTATWWNGRHFAEIPATTELGTPSALQLTSTLGDVRVQMSPDVEELTLSLVSPGTTVPAPDGERVRARLERSEAGGTSTLQVSQPENYSTWPGTSGTRDVLLLVPADHELDLDLLSEVGDVTAEGTFGSLDVEADVGDVHLGPVTAPQGLAVLTDIGDIEAELEAPGPAAVDLSSSLGSIALQLPADASGPVGAETALGDVEVSVAGTSTWRVETSAGLGEVSVDPGLRGPEDEAAGTLTLASETGDITLTR</sequence>